<feature type="repeat" description="ANK" evidence="1">
    <location>
        <begin position="342"/>
        <end position="374"/>
    </location>
</feature>
<evidence type="ECO:0000256" key="1">
    <source>
        <dbReference type="PROSITE-ProRule" id="PRU00023"/>
    </source>
</evidence>
<evidence type="ECO:0000256" key="2">
    <source>
        <dbReference type="SAM" id="SignalP"/>
    </source>
</evidence>
<keyword evidence="1" id="KW-0040">ANK repeat</keyword>
<dbReference type="Proteomes" id="UP001186452">
    <property type="component" value="Unassembled WGS sequence"/>
</dbReference>
<keyword evidence="4" id="KW-1185">Reference proteome</keyword>
<accession>A0ABU3ZD53</accession>
<sequence length="494" mass="55672">MKSFSNFMRTGSTMALALLFVPAVTLAEVCPFDASSERPSWVSTFGHSQSEIVAAGVVQYDASLHSSIFDLRQASEQQAILAITTLIESHVVNELLMNKTFQDKQLITDAKKITSQVSEYTLPEVIVNERWLDAQNCTMWTQVTVGEEVVSDYIDEVSELESVIEDSLDNRLQLSVREELNKKQFYLNYEGFSKAVQSTRYLEIDGVDKPALAWMLQEGFDPTEPSLGENGIWVEGLAVTFNLPPLALYLFSEAPTQKQVKYILEAYQSQGINVDDVKTQSHPQQFAHSSNYSDSDYFISIINQPNALEAPFMFSVSMAEKPEANRLKLNKEYSNRTSFTVGNWNLLHIATFTRRPDLIELLLEHGVDPNSKDAAGMSAAQYAIWTQDKSLIEPYLAHSNKLDDIYLTTTQVLLNKAIFSGDQMRFMAANSGDNRTLIELSEKIKAKSRGDVKTAQSTLKQNIQRLESYYAIEQNDALDENLKKQNIKMLKSIL</sequence>
<dbReference type="InterPro" id="IPR036770">
    <property type="entry name" value="Ankyrin_rpt-contain_sf"/>
</dbReference>
<gene>
    <name evidence="3" type="ORF">R2X38_03395</name>
</gene>
<protein>
    <submittedName>
        <fullName evidence="3">Ankyrin repeat domain-containing protein</fullName>
    </submittedName>
</protein>
<feature type="signal peptide" evidence="2">
    <location>
        <begin position="1"/>
        <end position="27"/>
    </location>
</feature>
<evidence type="ECO:0000313" key="4">
    <source>
        <dbReference type="Proteomes" id="UP001186452"/>
    </source>
</evidence>
<keyword evidence="2" id="KW-0732">Signal</keyword>
<dbReference type="PROSITE" id="PS50088">
    <property type="entry name" value="ANK_REPEAT"/>
    <property type="match status" value="1"/>
</dbReference>
<proteinExistence type="predicted"/>
<feature type="chain" id="PRO_5046472083" evidence="2">
    <location>
        <begin position="28"/>
        <end position="494"/>
    </location>
</feature>
<dbReference type="SUPFAM" id="SSF48403">
    <property type="entry name" value="Ankyrin repeat"/>
    <property type="match status" value="1"/>
</dbReference>
<comment type="caution">
    <text evidence="3">The sequence shown here is derived from an EMBL/GenBank/DDBJ whole genome shotgun (WGS) entry which is preliminary data.</text>
</comment>
<name>A0ABU3ZD53_9GAMM</name>
<dbReference type="PROSITE" id="PS50297">
    <property type="entry name" value="ANK_REP_REGION"/>
    <property type="match status" value="1"/>
</dbReference>
<dbReference type="EMBL" id="JAWJZI010000001">
    <property type="protein sequence ID" value="MDV5168045.1"/>
    <property type="molecule type" value="Genomic_DNA"/>
</dbReference>
<reference evidence="3 4" key="1">
    <citation type="submission" date="2023-10" db="EMBL/GenBank/DDBJ databases">
        <title>Marine bacteria isolated from horseshoe crab.</title>
        <authorList>
            <person name="Cheng T.H."/>
        </authorList>
    </citation>
    <scope>NUCLEOTIDE SEQUENCE [LARGE SCALE GENOMIC DNA]</scope>
    <source>
        <strain evidence="3 4">HSC6</strain>
    </source>
</reference>
<dbReference type="Gene3D" id="1.25.40.20">
    <property type="entry name" value="Ankyrin repeat-containing domain"/>
    <property type="match status" value="1"/>
</dbReference>
<dbReference type="Pfam" id="PF13637">
    <property type="entry name" value="Ank_4"/>
    <property type="match status" value="1"/>
</dbReference>
<evidence type="ECO:0000313" key="3">
    <source>
        <dbReference type="EMBL" id="MDV5168045.1"/>
    </source>
</evidence>
<organism evidence="3 4">
    <name type="scientific">Photobacterium rosenbergii</name>
    <dbReference type="NCBI Taxonomy" id="294936"/>
    <lineage>
        <taxon>Bacteria</taxon>
        <taxon>Pseudomonadati</taxon>
        <taxon>Pseudomonadota</taxon>
        <taxon>Gammaproteobacteria</taxon>
        <taxon>Vibrionales</taxon>
        <taxon>Vibrionaceae</taxon>
        <taxon>Photobacterium</taxon>
    </lineage>
</organism>
<dbReference type="InterPro" id="IPR002110">
    <property type="entry name" value="Ankyrin_rpt"/>
</dbReference>